<protein>
    <recommendedName>
        <fullName evidence="1">Stage 0 sporulation protein A homolog</fullName>
    </recommendedName>
</protein>
<dbReference type="GO" id="GO:0003677">
    <property type="term" value="F:DNA binding"/>
    <property type="evidence" value="ECO:0007669"/>
    <property type="project" value="UniProtKB-KW"/>
</dbReference>
<proteinExistence type="predicted"/>
<reference evidence="6 9" key="1">
    <citation type="submission" date="2018-08" db="EMBL/GenBank/DDBJ databases">
        <title>A genome reference for cultivated species of the human gut microbiota.</title>
        <authorList>
            <person name="Zou Y."/>
            <person name="Xue W."/>
            <person name="Luo G."/>
        </authorList>
    </citation>
    <scope>NUCLEOTIDE SEQUENCE [LARGE SCALE GENOMIC DNA]</scope>
    <source>
        <strain evidence="7 9">AF26-4BH</strain>
        <strain evidence="6">TF05-5AC</strain>
    </source>
</reference>
<sequence>MKIAVVDDLKEDRNLLLDLLRQFFDRYDFKTEYDEFCCAGDFLKTLKPDAYDLVFLDIFMEGMNGMDAARILYRTAPDCMVIFLTTSPDFAIKGYEVHAYQYLLKPLNRATLFSVLPECVQKAEQSHKRLCVRIDRNDLELPFSQIIYAMTSGRNTILHLTGTTLTLSSHVSFSQTMEPLLSDRRFLSCSRGLIVNMEHVDRLLEDGFLMDNDEKVPISRREYTQARRRYLEFSFQEL</sequence>
<dbReference type="Gene3D" id="2.40.50.1020">
    <property type="entry name" value="LytTr DNA-binding domain"/>
    <property type="match status" value="1"/>
</dbReference>
<evidence type="ECO:0000259" key="4">
    <source>
        <dbReference type="PROSITE" id="PS50110"/>
    </source>
</evidence>
<feature type="domain" description="Response regulatory" evidence="4">
    <location>
        <begin position="2"/>
        <end position="120"/>
    </location>
</feature>
<feature type="domain" description="HTH LytTR-type" evidence="5">
    <location>
        <begin position="130"/>
        <end position="232"/>
    </location>
</feature>
<comment type="caution">
    <text evidence="6">The sequence shown here is derived from an EMBL/GenBank/DDBJ whole genome shotgun (WGS) entry which is preliminary data.</text>
</comment>
<evidence type="ECO:0000313" key="9">
    <source>
        <dbReference type="Proteomes" id="UP000261166"/>
    </source>
</evidence>
<name>A0A3E3I933_9FIRM</name>
<dbReference type="Pfam" id="PF04397">
    <property type="entry name" value="LytTR"/>
    <property type="match status" value="1"/>
</dbReference>
<dbReference type="InterPro" id="IPR001789">
    <property type="entry name" value="Sig_transdc_resp-reg_receiver"/>
</dbReference>
<dbReference type="PANTHER" id="PTHR37299">
    <property type="entry name" value="TRANSCRIPTIONAL REGULATOR-RELATED"/>
    <property type="match status" value="1"/>
</dbReference>
<organism evidence="6 8">
    <name type="scientific">Eisenbergiella massiliensis</name>
    <dbReference type="NCBI Taxonomy" id="1720294"/>
    <lineage>
        <taxon>Bacteria</taxon>
        <taxon>Bacillati</taxon>
        <taxon>Bacillota</taxon>
        <taxon>Clostridia</taxon>
        <taxon>Lachnospirales</taxon>
        <taxon>Lachnospiraceae</taxon>
        <taxon>Eisenbergiella</taxon>
    </lineage>
</organism>
<keyword evidence="8" id="KW-1185">Reference proteome</keyword>
<keyword evidence="6" id="KW-0238">DNA-binding</keyword>
<evidence type="ECO:0000313" key="7">
    <source>
        <dbReference type="EMBL" id="RGE71855.1"/>
    </source>
</evidence>
<dbReference type="InterPro" id="IPR046947">
    <property type="entry name" value="LytR-like"/>
</dbReference>
<gene>
    <name evidence="7" type="ORF">DWY69_10235</name>
    <name evidence="6" type="ORF">DXC51_06500</name>
</gene>
<evidence type="ECO:0000256" key="2">
    <source>
        <dbReference type="ARBA" id="ARBA00024867"/>
    </source>
</evidence>
<dbReference type="GO" id="GO:0000156">
    <property type="term" value="F:phosphorelay response regulator activity"/>
    <property type="evidence" value="ECO:0007669"/>
    <property type="project" value="InterPro"/>
</dbReference>
<dbReference type="AlphaFoldDB" id="A0A3E3I933"/>
<dbReference type="SMART" id="SM00850">
    <property type="entry name" value="LytTR"/>
    <property type="match status" value="1"/>
</dbReference>
<dbReference type="InterPro" id="IPR011006">
    <property type="entry name" value="CheY-like_superfamily"/>
</dbReference>
<evidence type="ECO:0000256" key="3">
    <source>
        <dbReference type="PROSITE-ProRule" id="PRU00169"/>
    </source>
</evidence>
<dbReference type="PANTHER" id="PTHR37299:SF1">
    <property type="entry name" value="STAGE 0 SPORULATION PROTEIN A HOMOLOG"/>
    <property type="match status" value="1"/>
</dbReference>
<evidence type="ECO:0000256" key="1">
    <source>
        <dbReference type="ARBA" id="ARBA00018672"/>
    </source>
</evidence>
<accession>A0A3E3I933</accession>
<dbReference type="Proteomes" id="UP000260812">
    <property type="component" value="Unassembled WGS sequence"/>
</dbReference>
<dbReference type="Gene3D" id="3.40.50.2300">
    <property type="match status" value="1"/>
</dbReference>
<dbReference type="InterPro" id="IPR007492">
    <property type="entry name" value="LytTR_DNA-bd_dom"/>
</dbReference>
<dbReference type="OrthoDB" id="9788600at2"/>
<dbReference type="PROSITE" id="PS50930">
    <property type="entry name" value="HTH_LYTTR"/>
    <property type="match status" value="1"/>
</dbReference>
<dbReference type="SUPFAM" id="SSF52172">
    <property type="entry name" value="CheY-like"/>
    <property type="match status" value="1"/>
</dbReference>
<evidence type="ECO:0000313" key="6">
    <source>
        <dbReference type="EMBL" id="RGE63588.1"/>
    </source>
</evidence>
<dbReference type="Pfam" id="PF00072">
    <property type="entry name" value="Response_reg"/>
    <property type="match status" value="1"/>
</dbReference>
<comment type="function">
    <text evidence="2">May play the central regulatory role in sporulation. It may be an element of the effector pathway responsible for the activation of sporulation genes in response to nutritional stress. Spo0A may act in concert with spo0H (a sigma factor) to control the expression of some genes that are critical to the sporulation process.</text>
</comment>
<dbReference type="GeneID" id="97986537"/>
<keyword evidence="3" id="KW-0597">Phosphoprotein</keyword>
<dbReference type="EMBL" id="QVLU01000008">
    <property type="protein sequence ID" value="RGE71855.1"/>
    <property type="molecule type" value="Genomic_DNA"/>
</dbReference>
<evidence type="ECO:0000259" key="5">
    <source>
        <dbReference type="PROSITE" id="PS50930"/>
    </source>
</evidence>
<dbReference type="PROSITE" id="PS50110">
    <property type="entry name" value="RESPONSE_REGULATORY"/>
    <property type="match status" value="1"/>
</dbReference>
<feature type="modified residue" description="4-aspartylphosphate" evidence="3">
    <location>
        <position position="57"/>
    </location>
</feature>
<dbReference type="RefSeq" id="WP_021638154.1">
    <property type="nucleotide sequence ID" value="NZ_CALBAU010000271.1"/>
</dbReference>
<dbReference type="SMART" id="SM00448">
    <property type="entry name" value="REC"/>
    <property type="match status" value="1"/>
</dbReference>
<dbReference type="Proteomes" id="UP000261166">
    <property type="component" value="Unassembled WGS sequence"/>
</dbReference>
<dbReference type="EMBL" id="QVLV01000003">
    <property type="protein sequence ID" value="RGE63588.1"/>
    <property type="molecule type" value="Genomic_DNA"/>
</dbReference>
<evidence type="ECO:0000313" key="8">
    <source>
        <dbReference type="Proteomes" id="UP000260812"/>
    </source>
</evidence>